<dbReference type="PANTHER" id="PTHR43060:SF15">
    <property type="entry name" value="3-HYDROXYISOBUTYRATE DEHYDROGENASE-LIKE 1, MITOCHONDRIAL-RELATED"/>
    <property type="match status" value="1"/>
</dbReference>
<dbReference type="Pfam" id="PF14833">
    <property type="entry name" value="NAD_binding_11"/>
    <property type="match status" value="1"/>
</dbReference>
<keyword evidence="6" id="KW-1185">Reference proteome</keyword>
<organism evidence="5 6">
    <name type="scientific">Vogesella oryzagri</name>
    <dbReference type="NCBI Taxonomy" id="3160864"/>
    <lineage>
        <taxon>Bacteria</taxon>
        <taxon>Pseudomonadati</taxon>
        <taxon>Pseudomonadota</taxon>
        <taxon>Betaproteobacteria</taxon>
        <taxon>Neisseriales</taxon>
        <taxon>Chromobacteriaceae</taxon>
        <taxon>Vogesella</taxon>
    </lineage>
</organism>
<dbReference type="SUPFAM" id="SSF51735">
    <property type="entry name" value="NAD(P)-binding Rossmann-fold domains"/>
    <property type="match status" value="1"/>
</dbReference>
<evidence type="ECO:0000313" key="5">
    <source>
        <dbReference type="EMBL" id="MEQ6291599.1"/>
    </source>
</evidence>
<dbReference type="Proteomes" id="UP001433638">
    <property type="component" value="Unassembled WGS sequence"/>
</dbReference>
<reference evidence="5" key="1">
    <citation type="submission" date="2024-06" db="EMBL/GenBank/DDBJ databases">
        <title>Genome sequence of Vogesella sp. MAHUQ-64.</title>
        <authorList>
            <person name="Huq M.A."/>
        </authorList>
    </citation>
    <scope>NUCLEOTIDE SEQUENCE</scope>
    <source>
        <strain evidence="5">MAHUQ-64</strain>
    </source>
</reference>
<evidence type="ECO:0000259" key="4">
    <source>
        <dbReference type="Pfam" id="PF14833"/>
    </source>
</evidence>
<dbReference type="InterPro" id="IPR036291">
    <property type="entry name" value="NAD(P)-bd_dom_sf"/>
</dbReference>
<evidence type="ECO:0000313" key="6">
    <source>
        <dbReference type="Proteomes" id="UP001433638"/>
    </source>
</evidence>
<dbReference type="Gene3D" id="1.10.1040.10">
    <property type="entry name" value="N-(1-d-carboxylethyl)-l-norvaline Dehydrogenase, domain 2"/>
    <property type="match status" value="1"/>
</dbReference>
<dbReference type="PIRSF" id="PIRSF000103">
    <property type="entry name" value="HIBADH"/>
    <property type="match status" value="1"/>
</dbReference>
<protein>
    <submittedName>
        <fullName evidence="5">NAD(P)-dependent oxidoreductase</fullName>
        <ecNumber evidence="5">1.1.-.-</ecNumber>
    </submittedName>
</protein>
<evidence type="ECO:0000259" key="3">
    <source>
        <dbReference type="Pfam" id="PF03446"/>
    </source>
</evidence>
<dbReference type="EC" id="1.1.-.-" evidence="5"/>
<dbReference type="InterPro" id="IPR015815">
    <property type="entry name" value="HIBADH-related"/>
</dbReference>
<dbReference type="InterPro" id="IPR029154">
    <property type="entry name" value="HIBADH-like_NADP-bd"/>
</dbReference>
<sequence>MKVGYIGLGIMGAPCVRNLLAAGHEVTVWARRRESAQALLDAGAQWADSPARLAANVELVVTNVSDTADVEQLLLGDNGVVQGAAAGLVCADMSTISPLGARDIAARLAAKGIDFLDCPVSGGEVGAINATLTIMVGGQAAALEKARPALAAMGKTITHIGDSGAGQVAKACNQIAVGVGIAAVAEVMKLARACGVDPTPVREALLGGFAASRVLDVHGQRMIDDNYAPGFKAKLHQKDMGIVLDTARSLGIKLPEAERVAGLIGELVAEGEGELDSSAIARLIWADNN</sequence>
<evidence type="ECO:0000256" key="1">
    <source>
        <dbReference type="ARBA" id="ARBA00023002"/>
    </source>
</evidence>
<proteinExistence type="predicted"/>
<gene>
    <name evidence="5" type="ORF">ABNW52_13355</name>
</gene>
<keyword evidence="1 5" id="KW-0560">Oxidoreductase</keyword>
<accession>A0ABV1M9E2</accession>
<dbReference type="Pfam" id="PF03446">
    <property type="entry name" value="NAD_binding_2"/>
    <property type="match status" value="1"/>
</dbReference>
<dbReference type="GO" id="GO:0016491">
    <property type="term" value="F:oxidoreductase activity"/>
    <property type="evidence" value="ECO:0007669"/>
    <property type="project" value="UniProtKB-KW"/>
</dbReference>
<keyword evidence="2" id="KW-0520">NAD</keyword>
<feature type="domain" description="3-hydroxyisobutyrate dehydrogenase-like NAD-binding" evidence="4">
    <location>
        <begin position="164"/>
        <end position="284"/>
    </location>
</feature>
<comment type="caution">
    <text evidence="5">The sequence shown here is derived from an EMBL/GenBank/DDBJ whole genome shotgun (WGS) entry which is preliminary data.</text>
</comment>
<dbReference type="Gene3D" id="3.40.50.720">
    <property type="entry name" value="NAD(P)-binding Rossmann-like Domain"/>
    <property type="match status" value="1"/>
</dbReference>
<dbReference type="RefSeq" id="WP_349588681.1">
    <property type="nucleotide sequence ID" value="NZ_JBEFLD010000006.1"/>
</dbReference>
<dbReference type="InterPro" id="IPR006115">
    <property type="entry name" value="6PGDH_NADP-bd"/>
</dbReference>
<dbReference type="InterPro" id="IPR013328">
    <property type="entry name" value="6PGD_dom2"/>
</dbReference>
<dbReference type="InterPro" id="IPR008927">
    <property type="entry name" value="6-PGluconate_DH-like_C_sf"/>
</dbReference>
<name>A0ABV1M9E2_9NEIS</name>
<evidence type="ECO:0000256" key="2">
    <source>
        <dbReference type="ARBA" id="ARBA00023027"/>
    </source>
</evidence>
<dbReference type="SUPFAM" id="SSF48179">
    <property type="entry name" value="6-phosphogluconate dehydrogenase C-terminal domain-like"/>
    <property type="match status" value="1"/>
</dbReference>
<feature type="domain" description="6-phosphogluconate dehydrogenase NADP-binding" evidence="3">
    <location>
        <begin position="2"/>
        <end position="161"/>
    </location>
</feature>
<dbReference type="PANTHER" id="PTHR43060">
    <property type="entry name" value="3-HYDROXYISOBUTYRATE DEHYDROGENASE-LIKE 1, MITOCHONDRIAL-RELATED"/>
    <property type="match status" value="1"/>
</dbReference>
<dbReference type="EMBL" id="JBEFLD010000006">
    <property type="protein sequence ID" value="MEQ6291599.1"/>
    <property type="molecule type" value="Genomic_DNA"/>
</dbReference>